<name>A0A9W6J4L3_9HYPH</name>
<dbReference type="AlphaFoldDB" id="A0A9W6J4L3"/>
<dbReference type="Proteomes" id="UP001143372">
    <property type="component" value="Unassembled WGS sequence"/>
</dbReference>
<organism evidence="1 2">
    <name type="scientific">Hansschlegelia plantiphila</name>
    <dbReference type="NCBI Taxonomy" id="374655"/>
    <lineage>
        <taxon>Bacteria</taxon>
        <taxon>Pseudomonadati</taxon>
        <taxon>Pseudomonadota</taxon>
        <taxon>Alphaproteobacteria</taxon>
        <taxon>Hyphomicrobiales</taxon>
        <taxon>Methylopilaceae</taxon>
        <taxon>Hansschlegelia</taxon>
    </lineage>
</organism>
<comment type="caution">
    <text evidence="1">The sequence shown here is derived from an EMBL/GenBank/DDBJ whole genome shotgun (WGS) entry which is preliminary data.</text>
</comment>
<reference evidence="1" key="2">
    <citation type="submission" date="2023-01" db="EMBL/GenBank/DDBJ databases">
        <authorList>
            <person name="Sun Q."/>
            <person name="Evtushenko L."/>
        </authorList>
    </citation>
    <scope>NUCLEOTIDE SEQUENCE</scope>
    <source>
        <strain evidence="1">VKM B-2347</strain>
    </source>
</reference>
<proteinExistence type="predicted"/>
<protein>
    <submittedName>
        <fullName evidence="1">Uncharacterized protein</fullName>
    </submittedName>
</protein>
<gene>
    <name evidence="1" type="ORF">GCM10008179_29070</name>
</gene>
<evidence type="ECO:0000313" key="2">
    <source>
        <dbReference type="Proteomes" id="UP001143372"/>
    </source>
</evidence>
<dbReference type="EMBL" id="BSFI01000021">
    <property type="protein sequence ID" value="GLK69269.1"/>
    <property type="molecule type" value="Genomic_DNA"/>
</dbReference>
<reference evidence="1" key="1">
    <citation type="journal article" date="2014" name="Int. J. Syst. Evol. Microbiol.">
        <title>Complete genome sequence of Corynebacterium casei LMG S-19264T (=DSM 44701T), isolated from a smear-ripened cheese.</title>
        <authorList>
            <consortium name="US DOE Joint Genome Institute (JGI-PGF)"/>
            <person name="Walter F."/>
            <person name="Albersmeier A."/>
            <person name="Kalinowski J."/>
            <person name="Ruckert C."/>
        </authorList>
    </citation>
    <scope>NUCLEOTIDE SEQUENCE</scope>
    <source>
        <strain evidence="1">VKM B-2347</strain>
    </source>
</reference>
<accession>A0A9W6J4L3</accession>
<keyword evidence="2" id="KW-1185">Reference proteome</keyword>
<evidence type="ECO:0000313" key="1">
    <source>
        <dbReference type="EMBL" id="GLK69269.1"/>
    </source>
</evidence>
<sequence length="128" mass="14178">MGRYALRGARSRSVAWTRDFSFPLPRLSERMMCLEYGSRRVTVAFSPPRPGADLQTTRSAQRAMRDLYYRTTWSVRTRAAGTGSVFGVALVVAPGAEMLDPPLADWSPDASSCYVRYMGRPTHIGGKG</sequence>